<dbReference type="EMBL" id="CP043498">
    <property type="protein sequence ID" value="QFY62440.1"/>
    <property type="molecule type" value="Genomic_DNA"/>
</dbReference>
<reference evidence="10 11" key="1">
    <citation type="submission" date="2019-08" db="EMBL/GenBank/DDBJ databases">
        <title>Prosopis cineraria nodule microbiome.</title>
        <authorList>
            <person name="Ali R."/>
            <person name="Chaluvadi S.R."/>
            <person name="Wang X."/>
        </authorList>
    </citation>
    <scope>NUCLEOTIDE SEQUENCE [LARGE SCALE GENOMIC DNA]</scope>
    <source>
        <strain evidence="10 11">BG7</strain>
    </source>
</reference>
<evidence type="ECO:0000256" key="2">
    <source>
        <dbReference type="ARBA" id="ARBA00006024"/>
    </source>
</evidence>
<keyword evidence="8" id="KW-0067">ATP-binding</keyword>
<dbReference type="GO" id="GO:0015086">
    <property type="term" value="F:cadmium ion transmembrane transporter activity"/>
    <property type="evidence" value="ECO:0007669"/>
    <property type="project" value="TreeGrafter"/>
</dbReference>
<dbReference type="Gene3D" id="2.70.150.10">
    <property type="entry name" value="Calcium-transporting ATPase, cytoplasmic transduction domain A"/>
    <property type="match status" value="1"/>
</dbReference>
<evidence type="ECO:0000256" key="5">
    <source>
        <dbReference type="ARBA" id="ARBA00023136"/>
    </source>
</evidence>
<feature type="transmembrane region" description="Helical" evidence="8">
    <location>
        <begin position="258"/>
        <end position="280"/>
    </location>
</feature>
<comment type="similarity">
    <text evidence="2 8">Belongs to the cation transport ATPase (P-type) (TC 3.A.3) family. Type IB subfamily.</text>
</comment>
<dbReference type="Pfam" id="PF00702">
    <property type="entry name" value="Hydrolase"/>
    <property type="match status" value="1"/>
</dbReference>
<gene>
    <name evidence="10" type="primary">cadA</name>
    <name evidence="10" type="ORF">FZ934_12055</name>
</gene>
<protein>
    <recommendedName>
        <fullName evidence="6">P-type Zn(2+) transporter</fullName>
        <ecNumber evidence="6">7.2.2.12</ecNumber>
    </recommendedName>
</protein>
<dbReference type="InterPro" id="IPR023299">
    <property type="entry name" value="ATPase_P-typ_cyto_dom_N"/>
</dbReference>
<proteinExistence type="inferred from homology"/>
<feature type="transmembrane region" description="Helical" evidence="8">
    <location>
        <begin position="554"/>
        <end position="578"/>
    </location>
</feature>
<dbReference type="AlphaFoldDB" id="A0A5Q0CE75"/>
<dbReference type="Proteomes" id="UP000326881">
    <property type="component" value="Chromosome"/>
</dbReference>
<dbReference type="InterPro" id="IPR018303">
    <property type="entry name" value="ATPase_P-typ_P_site"/>
</dbReference>
<evidence type="ECO:0000256" key="7">
    <source>
        <dbReference type="ARBA" id="ARBA00047308"/>
    </source>
</evidence>
<dbReference type="InterPro" id="IPR023298">
    <property type="entry name" value="ATPase_P-typ_TM_dom_sf"/>
</dbReference>
<keyword evidence="8" id="KW-0547">Nucleotide-binding</keyword>
<keyword evidence="5 8" id="KW-0472">Membrane</keyword>
<evidence type="ECO:0000259" key="9">
    <source>
        <dbReference type="Pfam" id="PF00122"/>
    </source>
</evidence>
<accession>A0A5Q0CE75</accession>
<dbReference type="SUPFAM" id="SSF81653">
    <property type="entry name" value="Calcium ATPase, transduction domain A"/>
    <property type="match status" value="1"/>
</dbReference>
<dbReference type="NCBIfam" id="TIGR01525">
    <property type="entry name" value="ATPase-IB_hvy"/>
    <property type="match status" value="1"/>
</dbReference>
<dbReference type="PROSITE" id="PS00154">
    <property type="entry name" value="ATPASE_E1_E2"/>
    <property type="match status" value="1"/>
</dbReference>
<dbReference type="InterPro" id="IPR001757">
    <property type="entry name" value="P_typ_ATPase"/>
</dbReference>
<keyword evidence="11" id="KW-1185">Reference proteome</keyword>
<dbReference type="Pfam" id="PF00122">
    <property type="entry name" value="E1-E2_ATPase"/>
    <property type="match status" value="1"/>
</dbReference>
<dbReference type="GO" id="GO:0016887">
    <property type="term" value="F:ATP hydrolysis activity"/>
    <property type="evidence" value="ECO:0007669"/>
    <property type="project" value="InterPro"/>
</dbReference>
<evidence type="ECO:0000313" key="10">
    <source>
        <dbReference type="EMBL" id="QFY62440.1"/>
    </source>
</evidence>
<evidence type="ECO:0000256" key="3">
    <source>
        <dbReference type="ARBA" id="ARBA00022692"/>
    </source>
</evidence>
<dbReference type="InterPro" id="IPR008250">
    <property type="entry name" value="ATPase_P-typ_transduc_dom_A_sf"/>
</dbReference>
<comment type="catalytic activity">
    <reaction evidence="7">
        <text>Zn(2+)(in) + ATP + H2O = Zn(2+)(out) + ADP + phosphate + H(+)</text>
        <dbReference type="Rhea" id="RHEA:20621"/>
        <dbReference type="ChEBI" id="CHEBI:15377"/>
        <dbReference type="ChEBI" id="CHEBI:15378"/>
        <dbReference type="ChEBI" id="CHEBI:29105"/>
        <dbReference type="ChEBI" id="CHEBI:30616"/>
        <dbReference type="ChEBI" id="CHEBI:43474"/>
        <dbReference type="ChEBI" id="CHEBI:456216"/>
        <dbReference type="EC" id="7.2.2.12"/>
    </reaction>
</comment>
<dbReference type="KEGG" id="rgr:FZ934_12055"/>
<dbReference type="NCBIfam" id="TIGR01512">
    <property type="entry name" value="ATPase-IB2_Cd"/>
    <property type="match status" value="1"/>
</dbReference>
<dbReference type="PRINTS" id="PR00119">
    <property type="entry name" value="CATATPASE"/>
</dbReference>
<evidence type="ECO:0000256" key="1">
    <source>
        <dbReference type="ARBA" id="ARBA00004370"/>
    </source>
</evidence>
<keyword evidence="10" id="KW-0378">Hydrolase</keyword>
<keyword evidence="8" id="KW-0479">Metal-binding</keyword>
<evidence type="ECO:0000256" key="4">
    <source>
        <dbReference type="ARBA" id="ARBA00022989"/>
    </source>
</evidence>
<feature type="transmembrane region" description="Helical" evidence="8">
    <location>
        <begin position="87"/>
        <end position="103"/>
    </location>
</feature>
<dbReference type="InterPro" id="IPR059000">
    <property type="entry name" value="ATPase_P-type_domA"/>
</dbReference>
<dbReference type="GO" id="GO:0046872">
    <property type="term" value="F:metal ion binding"/>
    <property type="evidence" value="ECO:0007669"/>
    <property type="project" value="UniProtKB-KW"/>
</dbReference>
<dbReference type="InterPro" id="IPR023214">
    <property type="entry name" value="HAD_sf"/>
</dbReference>
<dbReference type="InterPro" id="IPR051014">
    <property type="entry name" value="Cation_Transport_ATPase_IB"/>
</dbReference>
<dbReference type="PANTHER" id="PTHR48085:SF5">
    <property type="entry name" value="CADMIUM_ZINC-TRANSPORTING ATPASE HMA4-RELATED"/>
    <property type="match status" value="1"/>
</dbReference>
<dbReference type="InterPro" id="IPR036412">
    <property type="entry name" value="HAD-like_sf"/>
</dbReference>
<keyword evidence="4 8" id="KW-1133">Transmembrane helix</keyword>
<sequence>MMDFARRYWPLVLILVSAASVLVGVALELLGVTPIANAFLVFSNILVLSCLVIEIVGKLRQGEFGLDLIAALAMAAALWFGQYLAGAIVSVMYAGGHFLEFYAHRRAESGMTDLLSRVPRSALRITGEEFAEVPIGAIVSGDRLLIRRGDVVPVDGQVESATALVDQSALTGEPLPVRIMQGEAVASGAMNAGEAFDMVASMAAKDSTYAHILRLVEKAKASKAPIYRVADRMGLWFLGLTLVVAAVAVAASGDSARVLAVLVVATPCPLILAVPVALVAGISKAARRGILVKGAGVLEALSKVDVVVFDKTGTLTVGAPEVAEVLGTQHPDELLRLAGSAELASAHSLGRAIVSEAQRRGLALSKPDQAAEVPGEGVEALVDGRKVLVGGPAFVRSRGVEPDLSATGVSASAFVCADGRLVGAVRFEDRLRPEAARTVEGLRALGVRRTVLASGDRLEVAKAIGDYLQFDAVEADLSAADKVDIVRRESERGHVMMVGDGVNDAPALAVASVGLAVARGNLAAAAEAADVVLLQNDVGGVAEGLRIARRAKSIALQSVGVGIGLSSIAMIVAGAGFLPPVQGALIQEAIDVAVVLNALRALS</sequence>
<keyword evidence="3 8" id="KW-0812">Transmembrane</keyword>
<evidence type="ECO:0000313" key="11">
    <source>
        <dbReference type="Proteomes" id="UP000326881"/>
    </source>
</evidence>
<dbReference type="GO" id="GO:0005524">
    <property type="term" value="F:ATP binding"/>
    <property type="evidence" value="ECO:0007669"/>
    <property type="project" value="UniProtKB-UniRule"/>
</dbReference>
<dbReference type="SUPFAM" id="SSF56784">
    <property type="entry name" value="HAD-like"/>
    <property type="match status" value="1"/>
</dbReference>
<dbReference type="EC" id="7.2.2.12" evidence="6"/>
<dbReference type="PANTHER" id="PTHR48085">
    <property type="entry name" value="CADMIUM/ZINC-TRANSPORTING ATPASE HMA2-RELATED"/>
    <property type="match status" value="1"/>
</dbReference>
<dbReference type="NCBIfam" id="TIGR01494">
    <property type="entry name" value="ATPase_P-type"/>
    <property type="match status" value="1"/>
</dbReference>
<dbReference type="SUPFAM" id="SSF81665">
    <property type="entry name" value="Calcium ATPase, transmembrane domain M"/>
    <property type="match status" value="1"/>
</dbReference>
<feature type="domain" description="P-type ATPase A" evidence="9">
    <location>
        <begin position="118"/>
        <end position="217"/>
    </location>
</feature>
<dbReference type="OrthoDB" id="9807843at2"/>
<dbReference type="InterPro" id="IPR027256">
    <property type="entry name" value="P-typ_ATPase_IB"/>
</dbReference>
<dbReference type="Gene3D" id="3.40.50.1000">
    <property type="entry name" value="HAD superfamily/HAD-like"/>
    <property type="match status" value="1"/>
</dbReference>
<comment type="subcellular location">
    <subcellularLocation>
        <location evidence="8">Cell membrane</location>
    </subcellularLocation>
    <subcellularLocation>
        <location evidence="1">Membrane</location>
    </subcellularLocation>
</comment>
<evidence type="ECO:0000256" key="6">
    <source>
        <dbReference type="ARBA" id="ARBA00039097"/>
    </source>
</evidence>
<dbReference type="Gene3D" id="3.40.1110.10">
    <property type="entry name" value="Calcium-transporting ATPase, cytoplasmic domain N"/>
    <property type="match status" value="1"/>
</dbReference>
<dbReference type="GO" id="GO:0005886">
    <property type="term" value="C:plasma membrane"/>
    <property type="evidence" value="ECO:0007669"/>
    <property type="project" value="UniProtKB-SubCell"/>
</dbReference>
<dbReference type="GO" id="GO:0016463">
    <property type="term" value="F:P-type zinc transporter activity"/>
    <property type="evidence" value="ECO:0007669"/>
    <property type="project" value="UniProtKB-EC"/>
</dbReference>
<keyword evidence="8" id="KW-1003">Cell membrane</keyword>
<organism evidence="10 11">
    <name type="scientific">Rhizobium grahamii</name>
    <dbReference type="NCBI Taxonomy" id="1120045"/>
    <lineage>
        <taxon>Bacteria</taxon>
        <taxon>Pseudomonadati</taxon>
        <taxon>Pseudomonadota</taxon>
        <taxon>Alphaproteobacteria</taxon>
        <taxon>Hyphomicrobiales</taxon>
        <taxon>Rhizobiaceae</taxon>
        <taxon>Rhizobium/Agrobacterium group</taxon>
        <taxon>Rhizobium</taxon>
    </lineage>
</organism>
<name>A0A5Q0CE75_9HYPH</name>
<evidence type="ECO:0000256" key="8">
    <source>
        <dbReference type="RuleBase" id="RU362081"/>
    </source>
</evidence>
<feature type="transmembrane region" description="Helical" evidence="8">
    <location>
        <begin position="233"/>
        <end position="252"/>
    </location>
</feature>
<feature type="transmembrane region" description="Helical" evidence="8">
    <location>
        <begin position="36"/>
        <end position="57"/>
    </location>
</feature>